<organism evidence="1 2">
    <name type="scientific">Dokdonella ginsengisoli</name>
    <dbReference type="NCBI Taxonomy" id="363846"/>
    <lineage>
        <taxon>Bacteria</taxon>
        <taxon>Pseudomonadati</taxon>
        <taxon>Pseudomonadota</taxon>
        <taxon>Gammaproteobacteria</taxon>
        <taxon>Lysobacterales</taxon>
        <taxon>Rhodanobacteraceae</taxon>
        <taxon>Dokdonella</taxon>
    </lineage>
</organism>
<dbReference type="RefSeq" id="WP_380020063.1">
    <property type="nucleotide sequence ID" value="NZ_JBHSHD010000007.1"/>
</dbReference>
<keyword evidence="2" id="KW-1185">Reference proteome</keyword>
<gene>
    <name evidence="1" type="ORF">ACFO6Q_07820</name>
</gene>
<evidence type="ECO:0000313" key="1">
    <source>
        <dbReference type="EMBL" id="MFC4820227.1"/>
    </source>
</evidence>
<evidence type="ECO:0000313" key="2">
    <source>
        <dbReference type="Proteomes" id="UP001595886"/>
    </source>
</evidence>
<dbReference type="InterPro" id="IPR019647">
    <property type="entry name" value="PhoP_reg_network_YrbL"/>
</dbReference>
<dbReference type="Pfam" id="PF10707">
    <property type="entry name" value="YrbL-PhoP_reg"/>
    <property type="match status" value="1"/>
</dbReference>
<reference evidence="2" key="1">
    <citation type="journal article" date="2019" name="Int. J. Syst. Evol. Microbiol.">
        <title>The Global Catalogue of Microorganisms (GCM) 10K type strain sequencing project: providing services to taxonomists for standard genome sequencing and annotation.</title>
        <authorList>
            <consortium name="The Broad Institute Genomics Platform"/>
            <consortium name="The Broad Institute Genome Sequencing Center for Infectious Disease"/>
            <person name="Wu L."/>
            <person name="Ma J."/>
        </authorList>
    </citation>
    <scope>NUCLEOTIDE SEQUENCE [LARGE SCALE GENOMIC DNA]</scope>
    <source>
        <strain evidence="2">CCUG 30340</strain>
    </source>
</reference>
<dbReference type="Proteomes" id="UP001595886">
    <property type="component" value="Unassembled WGS sequence"/>
</dbReference>
<accession>A0ABV9QXN0</accession>
<dbReference type="EMBL" id="JBHSHD010000007">
    <property type="protein sequence ID" value="MFC4820227.1"/>
    <property type="molecule type" value="Genomic_DNA"/>
</dbReference>
<sequence>MAGADTHGPPPSPSPSVLRLAQTEPLAVGHLRKVYQHPLERDFVVKVMREDAVEARWGAGGRWYKKLVRARQYAGYVRELKEYIAAQARFAAGNAPIARMVGLAETDLGLGLVSEKVRGADGGLAPTLAALYAREGGFDARIESDLERFLAGLLACNVIVGDMHAWNIVHGADSRGGPRFVLIDGFGEKHVLPRSSMSRRLNAWNTRKLFRRMREQLVRLVPLEAAASDREAS</sequence>
<name>A0ABV9QXN0_9GAMM</name>
<proteinExistence type="predicted"/>
<protein>
    <submittedName>
        <fullName evidence="1">YrbL family protein</fullName>
    </submittedName>
</protein>
<comment type="caution">
    <text evidence="1">The sequence shown here is derived from an EMBL/GenBank/DDBJ whole genome shotgun (WGS) entry which is preliminary data.</text>
</comment>